<dbReference type="PANTHER" id="PTHR32470">
    <property type="entry name" value="ADH DEHYDROGENASE [UBIQUINONE] 1 ALPHA SUBCOMPLEX ASSEMBLY FACTOR 2"/>
    <property type="match status" value="1"/>
</dbReference>
<organism evidence="3 4">
    <name type="scientific">Iphiclides podalirius</name>
    <name type="common">scarce swallowtail</name>
    <dbReference type="NCBI Taxonomy" id="110791"/>
    <lineage>
        <taxon>Eukaryota</taxon>
        <taxon>Metazoa</taxon>
        <taxon>Ecdysozoa</taxon>
        <taxon>Arthropoda</taxon>
        <taxon>Hexapoda</taxon>
        <taxon>Insecta</taxon>
        <taxon>Pterygota</taxon>
        <taxon>Neoptera</taxon>
        <taxon>Endopterygota</taxon>
        <taxon>Lepidoptera</taxon>
        <taxon>Glossata</taxon>
        <taxon>Ditrysia</taxon>
        <taxon>Papilionoidea</taxon>
        <taxon>Papilionidae</taxon>
        <taxon>Papilioninae</taxon>
        <taxon>Iphiclides</taxon>
    </lineage>
</organism>
<name>A0ABN8I901_9NEOP</name>
<proteinExistence type="inferred from homology"/>
<dbReference type="Pfam" id="PF05071">
    <property type="entry name" value="NDUFA12"/>
    <property type="match status" value="1"/>
</dbReference>
<sequence>MISKINSKCQMIQGNKIGKDYIGNIYYEIPADPSRGKRKPSRWYDPPKGLDFEDPIPSEWESWLRMRRKEPPTEDEVAQNLALAKMKQENAAQLEAKRLADGGSLPTPPERGPQSFPKYSEYHSGDPSKSHKK</sequence>
<gene>
    <name evidence="3" type="ORF">IPOD504_LOCUS7646</name>
</gene>
<dbReference type="InterPro" id="IPR052618">
    <property type="entry name" value="ComplexI_NDUFA12"/>
</dbReference>
<reference evidence="3" key="1">
    <citation type="submission" date="2022-03" db="EMBL/GenBank/DDBJ databases">
        <authorList>
            <person name="Martin H S."/>
        </authorList>
    </citation>
    <scope>NUCLEOTIDE SEQUENCE</scope>
</reference>
<evidence type="ECO:0000313" key="4">
    <source>
        <dbReference type="Proteomes" id="UP000837857"/>
    </source>
</evidence>
<accession>A0ABN8I901</accession>
<evidence type="ECO:0000313" key="3">
    <source>
        <dbReference type="EMBL" id="CAH2050747.1"/>
    </source>
</evidence>
<evidence type="ECO:0000256" key="2">
    <source>
        <dbReference type="SAM" id="MobiDB-lite"/>
    </source>
</evidence>
<comment type="similarity">
    <text evidence="1">Belongs to the complex I NDUFA12 subunit family.</text>
</comment>
<dbReference type="EMBL" id="OW152814">
    <property type="protein sequence ID" value="CAH2050747.1"/>
    <property type="molecule type" value="Genomic_DNA"/>
</dbReference>
<protein>
    <recommendedName>
        <fullName evidence="5">NADH dehydrogenase [ubiquinone] 1 alpha subcomplex assembly factor 2</fullName>
    </recommendedName>
</protein>
<keyword evidence="4" id="KW-1185">Reference proteome</keyword>
<feature type="non-terminal residue" evidence="3">
    <location>
        <position position="133"/>
    </location>
</feature>
<dbReference type="InterPro" id="IPR007763">
    <property type="entry name" value="NDUFA12"/>
</dbReference>
<feature type="region of interest" description="Disordered" evidence="2">
    <location>
        <begin position="93"/>
        <end position="133"/>
    </location>
</feature>
<dbReference type="PANTHER" id="PTHR32470:SF2">
    <property type="entry name" value="NADH DEHYDROGENASE [UBIQUINONE] 1 ALPHA SUBCOMPLEX ASSEMBLY FACTOR 2"/>
    <property type="match status" value="1"/>
</dbReference>
<dbReference type="Proteomes" id="UP000837857">
    <property type="component" value="Chromosome 2"/>
</dbReference>
<evidence type="ECO:0000256" key="1">
    <source>
        <dbReference type="ARBA" id="ARBA00007355"/>
    </source>
</evidence>
<evidence type="ECO:0008006" key="5">
    <source>
        <dbReference type="Google" id="ProtNLM"/>
    </source>
</evidence>
<feature type="compositionally biased region" description="Basic and acidic residues" evidence="2">
    <location>
        <begin position="120"/>
        <end position="133"/>
    </location>
</feature>